<feature type="domain" description="FAD dependent oxidoreductase" evidence="1">
    <location>
        <begin position="36"/>
        <end position="398"/>
    </location>
</feature>
<evidence type="ECO:0000259" key="1">
    <source>
        <dbReference type="Pfam" id="PF01266"/>
    </source>
</evidence>
<dbReference type="InterPro" id="IPR036188">
    <property type="entry name" value="FAD/NAD-bd_sf"/>
</dbReference>
<evidence type="ECO:0000313" key="3">
    <source>
        <dbReference type="Proteomes" id="UP001595872"/>
    </source>
</evidence>
<name>A0ABV9TQD4_9ACTN</name>
<keyword evidence="3" id="KW-1185">Reference proteome</keyword>
<sequence length="470" mass="51315">MNPLRALADAEPVPFWLADDGRPDPEPALVGEHACDLAVIGGGYSGLWTALRAKERDPSLDVVVLEADRVGGAASGRNGGFCAASLTHGIGNGMERWPDEMPALERLGMDNLAGIADTLTRYGIDAQWEPTGELAVATEPWQLDGLREDAETAARLGRELTLLDADEVRAQVGSPTYLGGLWDRDGVAMVNPARLAWGLADACRSLGVRVHENTRVTGLATDRRGHMKISGAYGSVTARRVALATGAFPPLLRRLRYYLVPVYDYALVTEPLTPAQREAVGWRARQGVGDSANQFHYYRLTADDRILWGGYDAIYHYGNGVHAELERRPRTFATLARHFFATFPQLEGVRFSHAWGGVIDTCSRFSAFYGTAQSGRLAYAAGYTGLGVGATRFGADVMLDLLGVGLRPGERTERTRLRMVRSKPVPFPPEPLRYGVIELTRREIARADRNAGRRGPWLGLLDRLGLGFDS</sequence>
<dbReference type="SUPFAM" id="SSF51905">
    <property type="entry name" value="FAD/NAD(P)-binding domain"/>
    <property type="match status" value="1"/>
</dbReference>
<reference evidence="3" key="1">
    <citation type="journal article" date="2019" name="Int. J. Syst. Evol. Microbiol.">
        <title>The Global Catalogue of Microorganisms (GCM) 10K type strain sequencing project: providing services to taxonomists for standard genome sequencing and annotation.</title>
        <authorList>
            <consortium name="The Broad Institute Genomics Platform"/>
            <consortium name="The Broad Institute Genome Sequencing Center for Infectious Disease"/>
            <person name="Wu L."/>
            <person name="Ma J."/>
        </authorList>
    </citation>
    <scope>NUCLEOTIDE SEQUENCE [LARGE SCALE GENOMIC DNA]</scope>
    <source>
        <strain evidence="3">KLKA75</strain>
    </source>
</reference>
<proteinExistence type="predicted"/>
<dbReference type="PANTHER" id="PTHR13847:SF281">
    <property type="entry name" value="FAD DEPENDENT OXIDOREDUCTASE DOMAIN-CONTAINING PROTEIN"/>
    <property type="match status" value="1"/>
</dbReference>
<dbReference type="InterPro" id="IPR006076">
    <property type="entry name" value="FAD-dep_OxRdtase"/>
</dbReference>
<dbReference type="Pfam" id="PF01266">
    <property type="entry name" value="DAO"/>
    <property type="match status" value="1"/>
</dbReference>
<dbReference type="EMBL" id="JBHSIT010000001">
    <property type="protein sequence ID" value="MFC4906301.1"/>
    <property type="molecule type" value="Genomic_DNA"/>
</dbReference>
<dbReference type="EC" id="1.-.-.-" evidence="2"/>
<evidence type="ECO:0000313" key="2">
    <source>
        <dbReference type="EMBL" id="MFC4906301.1"/>
    </source>
</evidence>
<comment type="caution">
    <text evidence="2">The sequence shown here is derived from an EMBL/GenBank/DDBJ whole genome shotgun (WGS) entry which is preliminary data.</text>
</comment>
<organism evidence="2 3">
    <name type="scientific">Actinomadura gamaensis</name>
    <dbReference type="NCBI Taxonomy" id="1763541"/>
    <lineage>
        <taxon>Bacteria</taxon>
        <taxon>Bacillati</taxon>
        <taxon>Actinomycetota</taxon>
        <taxon>Actinomycetes</taxon>
        <taxon>Streptosporangiales</taxon>
        <taxon>Thermomonosporaceae</taxon>
        <taxon>Actinomadura</taxon>
    </lineage>
</organism>
<protein>
    <submittedName>
        <fullName evidence="2">NAD(P)/FAD-dependent oxidoreductase</fullName>
        <ecNumber evidence="2">1.-.-.-</ecNumber>
    </submittedName>
</protein>
<dbReference type="PANTHER" id="PTHR13847">
    <property type="entry name" value="SARCOSINE DEHYDROGENASE-RELATED"/>
    <property type="match status" value="1"/>
</dbReference>
<dbReference type="Proteomes" id="UP001595872">
    <property type="component" value="Unassembled WGS sequence"/>
</dbReference>
<keyword evidence="2" id="KW-0560">Oxidoreductase</keyword>
<dbReference type="Gene3D" id="3.30.9.10">
    <property type="entry name" value="D-Amino Acid Oxidase, subunit A, domain 2"/>
    <property type="match status" value="1"/>
</dbReference>
<dbReference type="Gene3D" id="3.50.50.60">
    <property type="entry name" value="FAD/NAD(P)-binding domain"/>
    <property type="match status" value="1"/>
</dbReference>
<accession>A0ABV9TQD4</accession>
<gene>
    <name evidence="2" type="ORF">ACFPCY_03140</name>
</gene>
<dbReference type="RefSeq" id="WP_378252011.1">
    <property type="nucleotide sequence ID" value="NZ_JBHSIT010000001.1"/>
</dbReference>
<dbReference type="GO" id="GO:0016491">
    <property type="term" value="F:oxidoreductase activity"/>
    <property type="evidence" value="ECO:0007669"/>
    <property type="project" value="UniProtKB-KW"/>
</dbReference>